<dbReference type="Proteomes" id="UP001415857">
    <property type="component" value="Unassembled WGS sequence"/>
</dbReference>
<dbReference type="PANTHER" id="PTHR10625:SF23">
    <property type="entry name" value="HISTONE DEACETYLASE 11"/>
    <property type="match status" value="1"/>
</dbReference>
<evidence type="ECO:0000259" key="3">
    <source>
        <dbReference type="Pfam" id="PF00850"/>
    </source>
</evidence>
<dbReference type="GO" id="GO:0004407">
    <property type="term" value="F:histone deacetylase activity"/>
    <property type="evidence" value="ECO:0007669"/>
    <property type="project" value="TreeGrafter"/>
</dbReference>
<keyword evidence="2" id="KW-0156">Chromatin regulator</keyword>
<dbReference type="GO" id="GO:0040029">
    <property type="term" value="P:epigenetic regulation of gene expression"/>
    <property type="evidence" value="ECO:0007669"/>
    <property type="project" value="TreeGrafter"/>
</dbReference>
<name>A0AAP0WN91_LIQFO</name>
<dbReference type="GO" id="GO:0000118">
    <property type="term" value="C:histone deacetylase complex"/>
    <property type="evidence" value="ECO:0007669"/>
    <property type="project" value="TreeGrafter"/>
</dbReference>
<evidence type="ECO:0000313" key="4">
    <source>
        <dbReference type="EMBL" id="KAK9273685.1"/>
    </source>
</evidence>
<accession>A0AAP0WN91</accession>
<evidence type="ECO:0000256" key="1">
    <source>
        <dbReference type="ARBA" id="ARBA00022491"/>
    </source>
</evidence>
<feature type="domain" description="Histone deacetylase" evidence="3">
    <location>
        <begin position="38"/>
        <end position="160"/>
    </location>
</feature>
<dbReference type="AlphaFoldDB" id="A0AAP0WN91"/>
<protein>
    <recommendedName>
        <fullName evidence="3">Histone deacetylase domain-containing protein</fullName>
    </recommendedName>
</protein>
<gene>
    <name evidence="4" type="ORF">L1049_018495</name>
</gene>
<dbReference type="Pfam" id="PF00850">
    <property type="entry name" value="Hist_deacetyl"/>
    <property type="match status" value="1"/>
</dbReference>
<dbReference type="InterPro" id="IPR023801">
    <property type="entry name" value="His_deacetylse_dom"/>
</dbReference>
<sequence length="177" mass="20307">MHIKEMAMKWTFLMIVWLLTCLHGSIICLLKKISLIVFSRTGRVYILDMYNPEIYPHDYEARRRIDQKVEVVSGTTTDEYLNKLDKALKDAWEKFKPELVVYNAGTDILNGDPLGRLKISPEGIAMRDEKVFKFARDNCIPIVMLTSGGYMKSSARVIADSIKNLSMKRLIDMSSPL</sequence>
<reference evidence="4 5" key="1">
    <citation type="journal article" date="2024" name="Plant J.">
        <title>Genome sequences and population genomics reveal climatic adaptation and genomic divergence between two closely related sweetgum species.</title>
        <authorList>
            <person name="Xu W.Q."/>
            <person name="Ren C.Q."/>
            <person name="Zhang X.Y."/>
            <person name="Comes H.P."/>
            <person name="Liu X.H."/>
            <person name="Li Y.G."/>
            <person name="Kettle C.J."/>
            <person name="Jalonen R."/>
            <person name="Gaisberger H."/>
            <person name="Ma Y.Z."/>
            <person name="Qiu Y.X."/>
        </authorList>
    </citation>
    <scope>NUCLEOTIDE SEQUENCE [LARGE SCALE GENOMIC DNA]</scope>
    <source>
        <strain evidence="4">Hangzhou</strain>
    </source>
</reference>
<evidence type="ECO:0000313" key="5">
    <source>
        <dbReference type="Proteomes" id="UP001415857"/>
    </source>
</evidence>
<dbReference type="EMBL" id="JBBPBK010000012">
    <property type="protein sequence ID" value="KAK9273685.1"/>
    <property type="molecule type" value="Genomic_DNA"/>
</dbReference>
<dbReference type="SUPFAM" id="SSF52768">
    <property type="entry name" value="Arginase/deacetylase"/>
    <property type="match status" value="1"/>
</dbReference>
<keyword evidence="1" id="KW-0678">Repressor</keyword>
<dbReference type="InterPro" id="IPR037138">
    <property type="entry name" value="His_deacetylse_dom_sf"/>
</dbReference>
<dbReference type="PANTHER" id="PTHR10625">
    <property type="entry name" value="HISTONE DEACETYLASE HDAC1-RELATED"/>
    <property type="match status" value="1"/>
</dbReference>
<dbReference type="Gene3D" id="3.40.800.20">
    <property type="entry name" value="Histone deacetylase domain"/>
    <property type="match status" value="1"/>
</dbReference>
<keyword evidence="5" id="KW-1185">Reference proteome</keyword>
<organism evidence="4 5">
    <name type="scientific">Liquidambar formosana</name>
    <name type="common">Formosan gum</name>
    <dbReference type="NCBI Taxonomy" id="63359"/>
    <lineage>
        <taxon>Eukaryota</taxon>
        <taxon>Viridiplantae</taxon>
        <taxon>Streptophyta</taxon>
        <taxon>Embryophyta</taxon>
        <taxon>Tracheophyta</taxon>
        <taxon>Spermatophyta</taxon>
        <taxon>Magnoliopsida</taxon>
        <taxon>eudicotyledons</taxon>
        <taxon>Gunneridae</taxon>
        <taxon>Pentapetalae</taxon>
        <taxon>Saxifragales</taxon>
        <taxon>Altingiaceae</taxon>
        <taxon>Liquidambar</taxon>
    </lineage>
</organism>
<comment type="caution">
    <text evidence="4">The sequence shown here is derived from an EMBL/GenBank/DDBJ whole genome shotgun (WGS) entry which is preliminary data.</text>
</comment>
<proteinExistence type="predicted"/>
<dbReference type="InterPro" id="IPR023696">
    <property type="entry name" value="Ureohydrolase_dom_sf"/>
</dbReference>
<evidence type="ECO:0000256" key="2">
    <source>
        <dbReference type="ARBA" id="ARBA00022853"/>
    </source>
</evidence>